<dbReference type="OrthoDB" id="3823115at2"/>
<organism evidence="3 4">
    <name type="scientific">Amycolatopsis rhizosphaerae</name>
    <dbReference type="NCBI Taxonomy" id="2053003"/>
    <lineage>
        <taxon>Bacteria</taxon>
        <taxon>Bacillati</taxon>
        <taxon>Actinomycetota</taxon>
        <taxon>Actinomycetes</taxon>
        <taxon>Pseudonocardiales</taxon>
        <taxon>Pseudonocardiaceae</taxon>
        <taxon>Amycolatopsis</taxon>
    </lineage>
</organism>
<dbReference type="NCBIfam" id="NF004548">
    <property type="entry name" value="PRK05892.1"/>
    <property type="match status" value="1"/>
</dbReference>
<dbReference type="EMBL" id="VJWX01000837">
    <property type="protein sequence ID" value="TVT14449.1"/>
    <property type="molecule type" value="Genomic_DNA"/>
</dbReference>
<evidence type="ECO:0000313" key="4">
    <source>
        <dbReference type="Proteomes" id="UP000320011"/>
    </source>
</evidence>
<dbReference type="GO" id="GO:0016301">
    <property type="term" value="F:kinase activity"/>
    <property type="evidence" value="ECO:0007669"/>
    <property type="project" value="UniProtKB-KW"/>
</dbReference>
<dbReference type="GO" id="GO:0006354">
    <property type="term" value="P:DNA-templated transcription elongation"/>
    <property type="evidence" value="ECO:0007669"/>
    <property type="project" value="TreeGrafter"/>
</dbReference>
<dbReference type="PANTHER" id="PTHR30437:SF4">
    <property type="entry name" value="TRANSCRIPTION ELONGATION FACTOR GREA"/>
    <property type="match status" value="1"/>
</dbReference>
<reference evidence="3 4" key="1">
    <citation type="submission" date="2019-07" db="EMBL/GenBank/DDBJ databases">
        <authorList>
            <person name="Duangmal K."/>
            <person name="Teo W.F.A."/>
        </authorList>
    </citation>
    <scope>NUCLEOTIDE SEQUENCE [LARGE SCALE GENOMIC DNA]</scope>
    <source>
        <strain evidence="3 4">TBRC 6029</strain>
    </source>
</reference>
<reference evidence="3 4" key="2">
    <citation type="submission" date="2019-08" db="EMBL/GenBank/DDBJ databases">
        <title>Amycolatopsis acidicola sp. nov., isolated from peat swamp forest soil.</title>
        <authorList>
            <person name="Srisuk N."/>
        </authorList>
    </citation>
    <scope>NUCLEOTIDE SEQUENCE [LARGE SCALE GENOMIC DNA]</scope>
    <source>
        <strain evidence="3 4">TBRC 6029</strain>
    </source>
</reference>
<name>A0A557ZQZ8_9PSEU</name>
<keyword evidence="3" id="KW-0808">Transferase</keyword>
<evidence type="ECO:0000259" key="2">
    <source>
        <dbReference type="Pfam" id="PF01272"/>
    </source>
</evidence>
<dbReference type="SUPFAM" id="SSF46557">
    <property type="entry name" value="GreA transcript cleavage protein, N-terminal domain"/>
    <property type="match status" value="1"/>
</dbReference>
<dbReference type="InterPro" id="IPR023459">
    <property type="entry name" value="Tscrpt_elong_fac_GreA/B_fam"/>
</dbReference>
<dbReference type="SUPFAM" id="SSF54534">
    <property type="entry name" value="FKBP-like"/>
    <property type="match status" value="1"/>
</dbReference>
<dbReference type="PIRSF" id="PIRSF006092">
    <property type="entry name" value="GreA_GreB"/>
    <property type="match status" value="1"/>
</dbReference>
<dbReference type="InterPro" id="IPR036805">
    <property type="entry name" value="Tscrpt_elong_fac_GreA/B_N_sf"/>
</dbReference>
<evidence type="ECO:0000256" key="1">
    <source>
        <dbReference type="SAM" id="Coils"/>
    </source>
</evidence>
<feature type="coiled-coil region" evidence="1">
    <location>
        <begin position="13"/>
        <end position="69"/>
    </location>
</feature>
<dbReference type="Proteomes" id="UP000320011">
    <property type="component" value="Unassembled WGS sequence"/>
</dbReference>
<dbReference type="RefSeq" id="WP_144593524.1">
    <property type="nucleotide sequence ID" value="NZ_VJWX01000837.1"/>
</dbReference>
<dbReference type="GO" id="GO:0003677">
    <property type="term" value="F:DNA binding"/>
    <property type="evidence" value="ECO:0007669"/>
    <property type="project" value="InterPro"/>
</dbReference>
<evidence type="ECO:0000313" key="3">
    <source>
        <dbReference type="EMBL" id="TVT14449.1"/>
    </source>
</evidence>
<protein>
    <submittedName>
        <fullName evidence="3">Nucleoside diphosphate kinase regulator</fullName>
    </submittedName>
</protein>
<dbReference type="AlphaFoldDB" id="A0A557ZQZ8"/>
<dbReference type="Pfam" id="PF01272">
    <property type="entry name" value="GreA_GreB"/>
    <property type="match status" value="1"/>
</dbReference>
<accession>A0A557ZQZ8</accession>
<keyword evidence="1" id="KW-0175">Coiled coil</keyword>
<feature type="domain" description="Transcription elongation factor GreA/GreB C-terminal" evidence="2">
    <location>
        <begin position="83"/>
        <end position="152"/>
    </location>
</feature>
<dbReference type="InterPro" id="IPR001437">
    <property type="entry name" value="Tscrpt_elong_fac_GreA/B_C"/>
</dbReference>
<keyword evidence="3" id="KW-0418">Kinase</keyword>
<proteinExistence type="predicted"/>
<gene>
    <name evidence="3" type="ORF">FNH05_37295</name>
</gene>
<comment type="caution">
    <text evidence="3">The sequence shown here is derived from an EMBL/GenBank/DDBJ whole genome shotgun (WGS) entry which is preliminary data.</text>
</comment>
<sequence>MANGKPAVSGEARVRLEQELATLRDRRAELAAEARALDRVGDRADDADALRLEDDIAALDARMTQLTRVLAGARAGAGGVPDGTTVTVRFADGTVQPFRVVAVTEEIPAGQEDSTVTTDSPLGLALAGHQAGDTISYPAPAGEVRAEILSLELPS</sequence>
<dbReference type="Gene3D" id="3.10.50.30">
    <property type="entry name" value="Transcription elongation factor, GreA/GreB, C-terminal domain"/>
    <property type="match status" value="1"/>
</dbReference>
<keyword evidence="4" id="KW-1185">Reference proteome</keyword>
<dbReference type="GO" id="GO:0070063">
    <property type="term" value="F:RNA polymerase binding"/>
    <property type="evidence" value="ECO:0007669"/>
    <property type="project" value="InterPro"/>
</dbReference>
<dbReference type="GO" id="GO:0032784">
    <property type="term" value="P:regulation of DNA-templated transcription elongation"/>
    <property type="evidence" value="ECO:0007669"/>
    <property type="project" value="InterPro"/>
</dbReference>
<dbReference type="InterPro" id="IPR036953">
    <property type="entry name" value="GreA/GreB_C_sf"/>
</dbReference>
<dbReference type="PANTHER" id="PTHR30437">
    <property type="entry name" value="TRANSCRIPTION ELONGATION FACTOR GREA"/>
    <property type="match status" value="1"/>
</dbReference>